<gene>
    <name evidence="1" type="ORF">PTTG_11986</name>
</gene>
<accession>A0A180GV26</accession>
<dbReference type="AlphaFoldDB" id="A0A180GV26"/>
<protein>
    <submittedName>
        <fullName evidence="1 2">Uncharacterized protein</fullName>
    </submittedName>
</protein>
<evidence type="ECO:0000313" key="3">
    <source>
        <dbReference type="Proteomes" id="UP000005240"/>
    </source>
</evidence>
<sequence length="476" mass="53929">MSDGGFYALRGLQSMYRESKNLGGGRMGYVVWFTGWDCEDEDLNNLAWQNLRELAQEDCRNLKTMSDSTKSLTLKKTSLVVATLRRLIDKHHVVCQVDPAGAERQAASASKIDGKAALLNQILSSFLPSLRDRISALSLSLDASNLQEDPISQLELILKNLSSLDDTLEAIQSSIATISPQPYITSPATCGTDDYKSKELKGFRTTRMLWKLNELINDKLCELFLQTSIELIQRWEFVHCQPYCSKRLRSLANKRMELNRLRTSLWNFIDNLVQWSKRSDFDIMKEEWRKEAHVLDNALLIVLELSNHSGKGCDSTEVSDDQSDRDVPSEQVVRLANSALPIIKLTRLFMKTLCSPLANPLPFTLSPDMSSEQLELLFRTTATFPASVVNLGNCLRAADDADHRPEFISGFVHVVNYARRYLQSSLDMLDRHREPPSSLEIDHSLSANNFKLWSLTFHGLFLVATQNFVDIIDSFK</sequence>
<dbReference type="STRING" id="630390.A0A180GV26"/>
<dbReference type="PANTHER" id="PTHR33069">
    <property type="entry name" value="CHROMOSOME 7, WHOLE GENOME SHOTGUN SEQUENCE-RELATED"/>
    <property type="match status" value="1"/>
</dbReference>
<name>A0A180GV26_PUCT1</name>
<reference evidence="2 3" key="3">
    <citation type="journal article" date="2017" name="G3 (Bethesda)">
        <title>Comparative analysis highlights variable genome content of wheat rusts and divergence of the mating loci.</title>
        <authorList>
            <person name="Cuomo C.A."/>
            <person name="Bakkeren G."/>
            <person name="Khalil H.B."/>
            <person name="Panwar V."/>
            <person name="Joly D."/>
            <person name="Linning R."/>
            <person name="Sakthikumar S."/>
            <person name="Song X."/>
            <person name="Adiconis X."/>
            <person name="Fan L."/>
            <person name="Goldberg J.M."/>
            <person name="Levin J.Z."/>
            <person name="Young S."/>
            <person name="Zeng Q."/>
            <person name="Anikster Y."/>
            <person name="Bruce M."/>
            <person name="Wang M."/>
            <person name="Yin C."/>
            <person name="McCallum B."/>
            <person name="Szabo L.J."/>
            <person name="Hulbert S."/>
            <person name="Chen X."/>
            <person name="Fellers J.P."/>
        </authorList>
    </citation>
    <scope>NUCLEOTIDE SEQUENCE</scope>
    <source>
        <strain evidence="2">isolate 1-1 / race 1 (BBBD)</strain>
        <strain evidence="3">Isolate 1-1 / race 1 (BBBD)</strain>
    </source>
</reference>
<evidence type="ECO:0000313" key="2">
    <source>
        <dbReference type="EnsemblFungi" id="PTTG_11986-t43_1-p1"/>
    </source>
</evidence>
<keyword evidence="3" id="KW-1185">Reference proteome</keyword>
<dbReference type="OrthoDB" id="2513312at2759"/>
<dbReference type="EnsemblFungi" id="PTTG_11986-t43_1">
    <property type="protein sequence ID" value="PTTG_11986-t43_1-p1"/>
    <property type="gene ID" value="PTTG_11986"/>
</dbReference>
<dbReference type="VEuPathDB" id="FungiDB:PTTG_11986"/>
<dbReference type="EMBL" id="ADAS02000018">
    <property type="protein sequence ID" value="OAV96667.1"/>
    <property type="molecule type" value="Genomic_DNA"/>
</dbReference>
<dbReference type="Proteomes" id="UP000005240">
    <property type="component" value="Unassembled WGS sequence"/>
</dbReference>
<reference evidence="1" key="2">
    <citation type="submission" date="2016-05" db="EMBL/GenBank/DDBJ databases">
        <title>Comparative analysis highlights variable genome content of wheat rusts and divergence of the mating loci.</title>
        <authorList>
            <person name="Cuomo C.A."/>
            <person name="Bakkeren G."/>
            <person name="Szabo L."/>
            <person name="Khalil H."/>
            <person name="Joly D."/>
            <person name="Goldberg J."/>
            <person name="Young S."/>
            <person name="Zeng Q."/>
            <person name="Fellers J."/>
        </authorList>
    </citation>
    <scope>NUCLEOTIDE SEQUENCE [LARGE SCALE GENOMIC DNA]</scope>
    <source>
        <strain evidence="1">1-1 BBBD Race 1</strain>
    </source>
</reference>
<proteinExistence type="predicted"/>
<reference evidence="1" key="1">
    <citation type="submission" date="2009-11" db="EMBL/GenBank/DDBJ databases">
        <authorList>
            <consortium name="The Broad Institute Genome Sequencing Platform"/>
            <person name="Ward D."/>
            <person name="Feldgarden M."/>
            <person name="Earl A."/>
            <person name="Young S.K."/>
            <person name="Zeng Q."/>
            <person name="Koehrsen M."/>
            <person name="Alvarado L."/>
            <person name="Berlin A."/>
            <person name="Bochicchio J."/>
            <person name="Borenstein D."/>
            <person name="Chapman S.B."/>
            <person name="Chen Z."/>
            <person name="Engels R."/>
            <person name="Freedman E."/>
            <person name="Gellesch M."/>
            <person name="Goldberg J."/>
            <person name="Griggs A."/>
            <person name="Gujja S."/>
            <person name="Heilman E."/>
            <person name="Heiman D."/>
            <person name="Hepburn T."/>
            <person name="Howarth C."/>
            <person name="Jen D."/>
            <person name="Larson L."/>
            <person name="Lewis B."/>
            <person name="Mehta T."/>
            <person name="Park D."/>
            <person name="Pearson M."/>
            <person name="Roberts A."/>
            <person name="Saif S."/>
            <person name="Shea T."/>
            <person name="Shenoy N."/>
            <person name="Sisk P."/>
            <person name="Stolte C."/>
            <person name="Sykes S."/>
            <person name="Thomson T."/>
            <person name="Walk T."/>
            <person name="White J."/>
            <person name="Yandava C."/>
            <person name="Izard J."/>
            <person name="Baranova O.V."/>
            <person name="Blanton J.M."/>
            <person name="Tanner A.C."/>
            <person name="Dewhirst F.E."/>
            <person name="Haas B."/>
            <person name="Nusbaum C."/>
            <person name="Birren B."/>
        </authorList>
    </citation>
    <scope>NUCLEOTIDE SEQUENCE [LARGE SCALE GENOMIC DNA]</scope>
    <source>
        <strain evidence="1">1-1 BBBD Race 1</strain>
    </source>
</reference>
<reference evidence="2" key="4">
    <citation type="submission" date="2025-05" db="UniProtKB">
        <authorList>
            <consortium name="EnsemblFungi"/>
        </authorList>
    </citation>
    <scope>IDENTIFICATION</scope>
    <source>
        <strain evidence="2">isolate 1-1 / race 1 (BBBD)</strain>
    </source>
</reference>
<evidence type="ECO:0000313" key="1">
    <source>
        <dbReference type="EMBL" id="OAV96667.1"/>
    </source>
</evidence>
<organism evidence="1">
    <name type="scientific">Puccinia triticina (isolate 1-1 / race 1 (BBBD))</name>
    <name type="common">Brown leaf rust fungus</name>
    <dbReference type="NCBI Taxonomy" id="630390"/>
    <lineage>
        <taxon>Eukaryota</taxon>
        <taxon>Fungi</taxon>
        <taxon>Dikarya</taxon>
        <taxon>Basidiomycota</taxon>
        <taxon>Pucciniomycotina</taxon>
        <taxon>Pucciniomycetes</taxon>
        <taxon>Pucciniales</taxon>
        <taxon>Pucciniaceae</taxon>
        <taxon>Puccinia</taxon>
    </lineage>
</organism>
<dbReference type="PANTHER" id="PTHR33069:SF3">
    <property type="entry name" value="DYNEIN HEAVY CHAIN TAIL DOMAIN-CONTAINING PROTEIN"/>
    <property type="match status" value="1"/>
</dbReference>